<organism evidence="3 4">
    <name type="scientific">Parahaliea aestuarii</name>
    <dbReference type="NCBI Taxonomy" id="1852021"/>
    <lineage>
        <taxon>Bacteria</taxon>
        <taxon>Pseudomonadati</taxon>
        <taxon>Pseudomonadota</taxon>
        <taxon>Gammaproteobacteria</taxon>
        <taxon>Cellvibrionales</taxon>
        <taxon>Halieaceae</taxon>
        <taxon>Parahaliea</taxon>
    </lineage>
</organism>
<accession>A0A5C8ZT84</accession>
<sequence length="374" mass="39988">MTTGLQLRSLVSEDGTLELSLQEVTVPEPGPGEVVVKLDAAPINPSDLALLTAMADLESATQGGSAERPVITAKIPEGAMRLLQGRVGQSLPVGNEGAGEVVAAGDSDAAQALLGKTVGLFGGETYGQYRCINAMQCLPLEPGTTAVDGASCFVNPMTALGMVETLRMEGHTALVHTAAASNLGQMLNRLCQAEDIALVNIVRRPEQEQILRDLGARYVVNSSSDNFFSELTEAIAETGATLAFDATGGGKLASQILTCMETAAARKMTEYNRYGSDTYKQVYIYGGLDMSPTVIQRSFGFAWGLGGWLLPQFLAKAGIEKMLEMRARVARDIHTTFASHYTSEVSLSGALDLQTLRRYSRQATGEKFLIRPWK</sequence>
<dbReference type="PANTHER" id="PTHR48106">
    <property type="entry name" value="QUINONE OXIDOREDUCTASE PIG3-RELATED"/>
    <property type="match status" value="1"/>
</dbReference>
<dbReference type="SUPFAM" id="SSF51735">
    <property type="entry name" value="NAD(P)-binding Rossmann-fold domains"/>
    <property type="match status" value="1"/>
</dbReference>
<dbReference type="AlphaFoldDB" id="A0A5C8ZT84"/>
<reference evidence="3 4" key="1">
    <citation type="submission" date="2019-08" db="EMBL/GenBank/DDBJ databases">
        <title>Parahaliea maris sp. nov., isolated from the surface seawater.</title>
        <authorList>
            <person name="Liu Y."/>
        </authorList>
    </citation>
    <scope>NUCLEOTIDE SEQUENCE [LARGE SCALE GENOMIC DNA]</scope>
    <source>
        <strain evidence="3 4">S2-26</strain>
    </source>
</reference>
<evidence type="ECO:0000256" key="2">
    <source>
        <dbReference type="ARBA" id="ARBA00023002"/>
    </source>
</evidence>
<dbReference type="InterPro" id="IPR036291">
    <property type="entry name" value="NAD(P)-bd_dom_sf"/>
</dbReference>
<keyword evidence="2" id="KW-0560">Oxidoreductase</keyword>
<dbReference type="RefSeq" id="WP_148064660.1">
    <property type="nucleotide sequence ID" value="NZ_VRYZ01000005.1"/>
</dbReference>
<dbReference type="Proteomes" id="UP000321933">
    <property type="component" value="Unassembled WGS sequence"/>
</dbReference>
<dbReference type="OrthoDB" id="8629910at2"/>
<protein>
    <submittedName>
        <fullName evidence="3">NADH oxidase</fullName>
    </submittedName>
</protein>
<name>A0A5C8ZT84_9GAMM</name>
<dbReference type="PANTHER" id="PTHR48106:SF18">
    <property type="entry name" value="QUINONE OXIDOREDUCTASE PIG3"/>
    <property type="match status" value="1"/>
</dbReference>
<dbReference type="CDD" id="cd08291">
    <property type="entry name" value="ETR_like_1"/>
    <property type="match status" value="1"/>
</dbReference>
<dbReference type="InterPro" id="IPR011032">
    <property type="entry name" value="GroES-like_sf"/>
</dbReference>
<dbReference type="Gene3D" id="3.90.180.10">
    <property type="entry name" value="Medium-chain alcohol dehydrogenases, catalytic domain"/>
    <property type="match status" value="1"/>
</dbReference>
<dbReference type="Gene3D" id="3.40.50.720">
    <property type="entry name" value="NAD(P)-binding Rossmann-like Domain"/>
    <property type="match status" value="1"/>
</dbReference>
<comment type="caution">
    <text evidence="3">The sequence shown here is derived from an EMBL/GenBank/DDBJ whole genome shotgun (WGS) entry which is preliminary data.</text>
</comment>
<dbReference type="GO" id="GO:0016651">
    <property type="term" value="F:oxidoreductase activity, acting on NAD(P)H"/>
    <property type="evidence" value="ECO:0007669"/>
    <property type="project" value="TreeGrafter"/>
</dbReference>
<keyword evidence="1" id="KW-0521">NADP</keyword>
<dbReference type="EMBL" id="VRYZ01000005">
    <property type="protein sequence ID" value="TXS91004.1"/>
    <property type="molecule type" value="Genomic_DNA"/>
</dbReference>
<dbReference type="SUPFAM" id="SSF50129">
    <property type="entry name" value="GroES-like"/>
    <property type="match status" value="1"/>
</dbReference>
<dbReference type="GO" id="GO:0070402">
    <property type="term" value="F:NADPH binding"/>
    <property type="evidence" value="ECO:0007669"/>
    <property type="project" value="TreeGrafter"/>
</dbReference>
<evidence type="ECO:0000313" key="4">
    <source>
        <dbReference type="Proteomes" id="UP000321933"/>
    </source>
</evidence>
<evidence type="ECO:0000256" key="1">
    <source>
        <dbReference type="ARBA" id="ARBA00022857"/>
    </source>
</evidence>
<keyword evidence="4" id="KW-1185">Reference proteome</keyword>
<proteinExistence type="predicted"/>
<evidence type="ECO:0000313" key="3">
    <source>
        <dbReference type="EMBL" id="TXS91004.1"/>
    </source>
</evidence>
<gene>
    <name evidence="3" type="ORF">FVW59_12385</name>
</gene>